<evidence type="ECO:0000256" key="2">
    <source>
        <dbReference type="ARBA" id="ARBA00022723"/>
    </source>
</evidence>
<dbReference type="PANTHER" id="PTHR34820:SF4">
    <property type="entry name" value="INNER MEMBRANE PROTEIN YEBZ"/>
    <property type="match status" value="1"/>
</dbReference>
<dbReference type="AlphaFoldDB" id="A0A6M4ITA3"/>
<dbReference type="SUPFAM" id="SSF81296">
    <property type="entry name" value="E set domains"/>
    <property type="match status" value="1"/>
</dbReference>
<dbReference type="GO" id="GO:0042597">
    <property type="term" value="C:periplasmic space"/>
    <property type="evidence" value="ECO:0007669"/>
    <property type="project" value="InterPro"/>
</dbReference>
<dbReference type="GO" id="GO:0005886">
    <property type="term" value="C:plasma membrane"/>
    <property type="evidence" value="ECO:0007669"/>
    <property type="project" value="TreeGrafter"/>
</dbReference>
<keyword evidence="2" id="KW-0479">Metal-binding</keyword>
<evidence type="ECO:0000256" key="4">
    <source>
        <dbReference type="ARBA" id="ARBA00023008"/>
    </source>
</evidence>
<dbReference type="GO" id="GO:0030313">
    <property type="term" value="C:cell envelope"/>
    <property type="evidence" value="ECO:0007669"/>
    <property type="project" value="UniProtKB-SubCell"/>
</dbReference>
<dbReference type="InterPro" id="IPR014755">
    <property type="entry name" value="Cu-Rt/internalin_Ig-like"/>
</dbReference>
<feature type="domain" description="CopC" evidence="5">
    <location>
        <begin position="31"/>
        <end position="127"/>
    </location>
</feature>
<dbReference type="Gene3D" id="2.60.40.1220">
    <property type="match status" value="1"/>
</dbReference>
<evidence type="ECO:0000259" key="5">
    <source>
        <dbReference type="Pfam" id="PF04234"/>
    </source>
</evidence>
<dbReference type="EMBL" id="CP053085">
    <property type="protein sequence ID" value="QJR37963.1"/>
    <property type="molecule type" value="Genomic_DNA"/>
</dbReference>
<keyword evidence="4" id="KW-0186">Copper</keyword>
<reference evidence="6 7" key="1">
    <citation type="submission" date="2020-05" db="EMBL/GenBank/DDBJ databases">
        <title>Complete genome sequence of Gemmatimonas greenlandica TET16.</title>
        <authorList>
            <person name="Zeng Y."/>
        </authorList>
    </citation>
    <scope>NUCLEOTIDE SEQUENCE [LARGE SCALE GENOMIC DNA]</scope>
    <source>
        <strain evidence="6 7">TET16</strain>
    </source>
</reference>
<comment type="subcellular location">
    <subcellularLocation>
        <location evidence="1">Cell envelope</location>
    </subcellularLocation>
</comment>
<evidence type="ECO:0000313" key="6">
    <source>
        <dbReference type="EMBL" id="QJR37963.1"/>
    </source>
</evidence>
<dbReference type="InterPro" id="IPR032694">
    <property type="entry name" value="CopC/D"/>
</dbReference>
<dbReference type="GO" id="GO:0046688">
    <property type="term" value="P:response to copper ion"/>
    <property type="evidence" value="ECO:0007669"/>
    <property type="project" value="InterPro"/>
</dbReference>
<dbReference type="GO" id="GO:0005507">
    <property type="term" value="F:copper ion binding"/>
    <property type="evidence" value="ECO:0007669"/>
    <property type="project" value="InterPro"/>
</dbReference>
<evidence type="ECO:0000256" key="1">
    <source>
        <dbReference type="ARBA" id="ARBA00004196"/>
    </source>
</evidence>
<dbReference type="InterPro" id="IPR007348">
    <property type="entry name" value="CopC_dom"/>
</dbReference>
<gene>
    <name evidence="6" type="ORF">HKW67_21755</name>
</gene>
<dbReference type="PANTHER" id="PTHR34820">
    <property type="entry name" value="INNER MEMBRANE PROTEIN YEBZ"/>
    <property type="match status" value="1"/>
</dbReference>
<dbReference type="Proteomes" id="UP000500938">
    <property type="component" value="Chromosome"/>
</dbReference>
<keyword evidence="3" id="KW-0732">Signal</keyword>
<protein>
    <recommendedName>
        <fullName evidence="5">CopC domain-containing protein</fullName>
    </recommendedName>
</protein>
<evidence type="ECO:0000256" key="3">
    <source>
        <dbReference type="ARBA" id="ARBA00022729"/>
    </source>
</evidence>
<keyword evidence="7" id="KW-1185">Reference proteome</keyword>
<dbReference type="Pfam" id="PF04234">
    <property type="entry name" value="CopC"/>
    <property type="match status" value="1"/>
</dbReference>
<organism evidence="6 7">
    <name type="scientific">Gemmatimonas groenlandica</name>
    <dbReference type="NCBI Taxonomy" id="2732249"/>
    <lineage>
        <taxon>Bacteria</taxon>
        <taxon>Pseudomonadati</taxon>
        <taxon>Gemmatimonadota</taxon>
        <taxon>Gemmatimonadia</taxon>
        <taxon>Gemmatimonadales</taxon>
        <taxon>Gemmatimonadaceae</taxon>
        <taxon>Gemmatimonas</taxon>
    </lineage>
</organism>
<dbReference type="GO" id="GO:0006825">
    <property type="term" value="P:copper ion transport"/>
    <property type="evidence" value="ECO:0007669"/>
    <property type="project" value="InterPro"/>
</dbReference>
<sequence>MMSRSLVRSTVLVAVIAFSAPVLASGAVMRHLKLVRSFPAADTVLVASPEKITIELSEAVELTGAKLTLSKEGGAPVALGSLRREPSAPKVMRADVPTTLAGGSYSVSWRTMSKDGHVVKGTFGFRVGAAK</sequence>
<accession>A0A6M4ITA3</accession>
<proteinExistence type="predicted"/>
<dbReference type="KEGG" id="ggr:HKW67_21755"/>
<evidence type="ECO:0000313" key="7">
    <source>
        <dbReference type="Proteomes" id="UP000500938"/>
    </source>
</evidence>
<name>A0A6M4ITA3_9BACT</name>
<dbReference type="InterPro" id="IPR014756">
    <property type="entry name" value="Ig_E-set"/>
</dbReference>